<gene>
    <name evidence="3" type="ORF">NDI54_10305</name>
</gene>
<dbReference type="InterPro" id="IPR040624">
    <property type="entry name" value="HalOD1"/>
</dbReference>
<evidence type="ECO:0000256" key="1">
    <source>
        <dbReference type="SAM" id="MobiDB-lite"/>
    </source>
</evidence>
<dbReference type="EMBL" id="JAMQOM010000004">
    <property type="protein sequence ID" value="MDS0221736.1"/>
    <property type="molecule type" value="Genomic_DNA"/>
</dbReference>
<proteinExistence type="predicted"/>
<evidence type="ECO:0000313" key="3">
    <source>
        <dbReference type="EMBL" id="MDS0221736.1"/>
    </source>
</evidence>
<accession>A0AAE4JJ59</accession>
<sequence length="105" mass="11558">MSKSNGRRGDDDSSTPMNVTRKQFDWAETRPSAAVTEYISAMTGREQTDFAPLYETIDPEALDSLVDSSDRSTPVSISFEYAGHSVTVRSDGELVIKAPRARIGR</sequence>
<dbReference type="AlphaFoldDB" id="A0AAE4JJ59"/>
<protein>
    <recommendedName>
        <fullName evidence="2">Halobacterial output domain-containing protein</fullName>
    </recommendedName>
</protein>
<evidence type="ECO:0000313" key="4">
    <source>
        <dbReference type="Proteomes" id="UP001253439"/>
    </source>
</evidence>
<dbReference type="Pfam" id="PF18545">
    <property type="entry name" value="HalOD1"/>
    <property type="match status" value="1"/>
</dbReference>
<evidence type="ECO:0000259" key="2">
    <source>
        <dbReference type="Pfam" id="PF18545"/>
    </source>
</evidence>
<feature type="region of interest" description="Disordered" evidence="1">
    <location>
        <begin position="1"/>
        <end position="23"/>
    </location>
</feature>
<organism evidence="3 4">
    <name type="scientific">Haloarcula terrestris</name>
    <dbReference type="NCBI Taxonomy" id="2950533"/>
    <lineage>
        <taxon>Archaea</taxon>
        <taxon>Methanobacteriati</taxon>
        <taxon>Methanobacteriota</taxon>
        <taxon>Stenosarchaea group</taxon>
        <taxon>Halobacteria</taxon>
        <taxon>Halobacteriales</taxon>
        <taxon>Haloarculaceae</taxon>
        <taxon>Haloarcula</taxon>
    </lineage>
</organism>
<dbReference type="Proteomes" id="UP001253439">
    <property type="component" value="Unassembled WGS sequence"/>
</dbReference>
<comment type="caution">
    <text evidence="3">The sequence shown here is derived from an EMBL/GenBank/DDBJ whole genome shotgun (WGS) entry which is preliminary data.</text>
</comment>
<dbReference type="RefSeq" id="WP_310896380.1">
    <property type="nucleotide sequence ID" value="NZ_JAMQOM010000004.1"/>
</dbReference>
<keyword evidence="4" id="KW-1185">Reference proteome</keyword>
<feature type="domain" description="Halobacterial output" evidence="2">
    <location>
        <begin position="28"/>
        <end position="97"/>
    </location>
</feature>
<reference evidence="3 4" key="1">
    <citation type="submission" date="2022-06" db="EMBL/GenBank/DDBJ databases">
        <title>Haloarcula sp. a new haloarchaeum isolate from saline soil.</title>
        <authorList>
            <person name="Strakova D."/>
            <person name="Galisteo C."/>
            <person name="Sanchez-Porro C."/>
            <person name="Ventosa A."/>
        </authorList>
    </citation>
    <scope>NUCLEOTIDE SEQUENCE [LARGE SCALE GENOMIC DNA]</scope>
    <source>
        <strain evidence="3 4">S1AR25-5A</strain>
    </source>
</reference>
<name>A0AAE4JJ59_9EURY</name>